<evidence type="ECO:0008006" key="7">
    <source>
        <dbReference type="Google" id="ProtNLM"/>
    </source>
</evidence>
<comment type="caution">
    <text evidence="5">The sequence shown here is derived from an EMBL/GenBank/DDBJ whole genome shotgun (WGS) entry which is preliminary data.</text>
</comment>
<dbReference type="InterPro" id="IPR036390">
    <property type="entry name" value="WH_DNA-bd_sf"/>
</dbReference>
<keyword evidence="3" id="KW-0238">DNA-binding</keyword>
<keyword evidence="2" id="KW-0805">Transcription regulation</keyword>
<dbReference type="InterPro" id="IPR005650">
    <property type="entry name" value="BlaI_family"/>
</dbReference>
<evidence type="ECO:0000313" key="5">
    <source>
        <dbReference type="EMBL" id="TDG68780.1"/>
    </source>
</evidence>
<dbReference type="STRING" id="907931.GCA_000165675_01246"/>
<sequence>MNNTEKMTTSEWEVMRIVWTLGQATSREITDILQKKHSWQPSTIKTLIARLEHKGYLQHNGAVRDRHYQSTITENVAMKSILMDTLNAMCAMHIGATLADIIKDIPLSQTDITHLEVLLADKKQTAPQTVACNCLSIERKC</sequence>
<dbReference type="EMBL" id="PUFI01000009">
    <property type="protein sequence ID" value="TDG68780.1"/>
    <property type="molecule type" value="Genomic_DNA"/>
</dbReference>
<name>A0A4R5N9H8_9LACO</name>
<dbReference type="GO" id="GO:0045892">
    <property type="term" value="P:negative regulation of DNA-templated transcription"/>
    <property type="evidence" value="ECO:0007669"/>
    <property type="project" value="InterPro"/>
</dbReference>
<dbReference type="NCBIfam" id="TIGR02698">
    <property type="entry name" value="CopY_TcrY"/>
    <property type="match status" value="1"/>
</dbReference>
<comment type="similarity">
    <text evidence="1">Belongs to the BlaI transcriptional regulatory family.</text>
</comment>
<evidence type="ECO:0000256" key="4">
    <source>
        <dbReference type="ARBA" id="ARBA00023163"/>
    </source>
</evidence>
<keyword evidence="4" id="KW-0804">Transcription</keyword>
<gene>
    <name evidence="5" type="ORF">C5L23_000699</name>
</gene>
<accession>A0A4R5N9H8</accession>
<evidence type="ECO:0000313" key="6">
    <source>
        <dbReference type="Proteomes" id="UP000295681"/>
    </source>
</evidence>
<reference evidence="5 6" key="1">
    <citation type="journal article" date="2019" name="Appl. Microbiol. Biotechnol.">
        <title>Uncovering carbohydrate metabolism through a genotype-phenotype association study of 56 lactic acid bacteria genomes.</title>
        <authorList>
            <person name="Buron-Moles G."/>
            <person name="Chailyan A."/>
            <person name="Dolejs I."/>
            <person name="Forster J."/>
            <person name="Miks M.H."/>
        </authorList>
    </citation>
    <scope>NUCLEOTIDE SEQUENCE [LARGE SCALE GENOMIC DNA]</scope>
    <source>
        <strain evidence="5 6">ATCC 700006</strain>
    </source>
</reference>
<evidence type="ECO:0000256" key="1">
    <source>
        <dbReference type="ARBA" id="ARBA00011046"/>
    </source>
</evidence>
<dbReference type="RefSeq" id="WP_133264271.1">
    <property type="nucleotide sequence ID" value="NZ_JAGYGP010000002.1"/>
</dbReference>
<dbReference type="Proteomes" id="UP000295681">
    <property type="component" value="Unassembled WGS sequence"/>
</dbReference>
<evidence type="ECO:0000256" key="2">
    <source>
        <dbReference type="ARBA" id="ARBA00023015"/>
    </source>
</evidence>
<dbReference type="InterPro" id="IPR036388">
    <property type="entry name" value="WH-like_DNA-bd_sf"/>
</dbReference>
<dbReference type="Pfam" id="PF03965">
    <property type="entry name" value="Penicillinase_R"/>
    <property type="match status" value="1"/>
</dbReference>
<protein>
    <recommendedName>
        <fullName evidence="7">CopY/TcrY family copper transport repressor</fullName>
    </recommendedName>
</protein>
<dbReference type="GO" id="GO:0003677">
    <property type="term" value="F:DNA binding"/>
    <property type="evidence" value="ECO:0007669"/>
    <property type="project" value="UniProtKB-KW"/>
</dbReference>
<keyword evidence="6" id="KW-1185">Reference proteome</keyword>
<proteinExistence type="inferred from homology"/>
<evidence type="ECO:0000256" key="3">
    <source>
        <dbReference type="ARBA" id="ARBA00023125"/>
    </source>
</evidence>
<dbReference type="PIRSF" id="PIRSF019455">
    <property type="entry name" value="CopR_AtkY"/>
    <property type="match status" value="1"/>
</dbReference>
<dbReference type="SUPFAM" id="SSF46785">
    <property type="entry name" value="Winged helix' DNA-binding domain"/>
    <property type="match status" value="1"/>
</dbReference>
<dbReference type="InterPro" id="IPR014071">
    <property type="entry name" value="Cu_transp_CopY/TcrY"/>
</dbReference>
<dbReference type="AlphaFoldDB" id="A0A4R5N9H8"/>
<dbReference type="Gene3D" id="1.10.10.10">
    <property type="entry name" value="Winged helix-like DNA-binding domain superfamily/Winged helix DNA-binding domain"/>
    <property type="match status" value="1"/>
</dbReference>
<organism evidence="5 6">
    <name type="scientific">Leuconostoc fallax</name>
    <dbReference type="NCBI Taxonomy" id="1251"/>
    <lineage>
        <taxon>Bacteria</taxon>
        <taxon>Bacillati</taxon>
        <taxon>Bacillota</taxon>
        <taxon>Bacilli</taxon>
        <taxon>Lactobacillales</taxon>
        <taxon>Lactobacillaceae</taxon>
        <taxon>Leuconostoc</taxon>
    </lineage>
</organism>